<reference evidence="7" key="2">
    <citation type="journal article" date="2019" name="Int. J. Syst. Evol. Microbiol.">
        <title>The Global Catalogue of Microorganisms (GCM) 10K type strain sequencing project: providing services to taxonomists for standard genome sequencing and annotation.</title>
        <authorList>
            <consortium name="The Broad Institute Genomics Platform"/>
            <consortium name="The Broad Institute Genome Sequencing Center for Infectious Disease"/>
            <person name="Wu L."/>
            <person name="Ma J."/>
        </authorList>
    </citation>
    <scope>NUCLEOTIDE SEQUENCE [LARGE SCALE GENOMIC DNA]</scope>
    <source>
        <strain evidence="7">CGMCC 1.15644</strain>
    </source>
</reference>
<feature type="chain" id="PRO_5020916449" evidence="1">
    <location>
        <begin position="21"/>
        <end position="711"/>
    </location>
</feature>
<comment type="caution">
    <text evidence="5">The sequence shown here is derived from an EMBL/GenBank/DDBJ whole genome shotgun (WGS) entry which is preliminary data.</text>
</comment>
<dbReference type="InterPro" id="IPR050278">
    <property type="entry name" value="Serine_Prot_S9B/DPPIV"/>
</dbReference>
<dbReference type="Gene3D" id="3.40.50.1820">
    <property type="entry name" value="alpha/beta hydrolase"/>
    <property type="match status" value="1"/>
</dbReference>
<keyword evidence="1" id="KW-0732">Signal</keyword>
<dbReference type="InterPro" id="IPR001375">
    <property type="entry name" value="Peptidase_S9_cat"/>
</dbReference>
<dbReference type="Gene3D" id="2.140.10.30">
    <property type="entry name" value="Dipeptidylpeptidase IV, N-terminal domain"/>
    <property type="match status" value="1"/>
</dbReference>
<reference evidence="5 6" key="3">
    <citation type="submission" date="2019-03" db="EMBL/GenBank/DDBJ databases">
        <title>Genomic Encyclopedia of Type Strains, Phase IV (KMG-IV): sequencing the most valuable type-strain genomes for metagenomic binning, comparative biology and taxonomic classification.</title>
        <authorList>
            <person name="Goeker M."/>
        </authorList>
    </citation>
    <scope>NUCLEOTIDE SEQUENCE [LARGE SCALE GENOMIC DNA]</scope>
    <source>
        <strain evidence="5 6">DSM 103236</strain>
    </source>
</reference>
<organism evidence="5 6">
    <name type="scientific">Pedobacter psychrotolerans</name>
    <dbReference type="NCBI Taxonomy" id="1843235"/>
    <lineage>
        <taxon>Bacteria</taxon>
        <taxon>Pseudomonadati</taxon>
        <taxon>Bacteroidota</taxon>
        <taxon>Sphingobacteriia</taxon>
        <taxon>Sphingobacteriales</taxon>
        <taxon>Sphingobacteriaceae</taxon>
        <taxon>Pedobacter</taxon>
    </lineage>
</organism>
<protein>
    <submittedName>
        <fullName evidence="5">Dipeptidyl aminopeptidase/acylaminoacyl peptidase</fullName>
    </submittedName>
    <submittedName>
        <fullName evidence="4">Dipeptidyl peptidase IV</fullName>
    </submittedName>
</protein>
<dbReference type="EMBL" id="SLWO01000010">
    <property type="protein sequence ID" value="TCO19282.1"/>
    <property type="molecule type" value="Genomic_DNA"/>
</dbReference>
<accession>A0A4R2H331</accession>
<evidence type="ECO:0000259" key="3">
    <source>
        <dbReference type="Pfam" id="PF00930"/>
    </source>
</evidence>
<dbReference type="SUPFAM" id="SSF53474">
    <property type="entry name" value="alpha/beta-Hydrolases"/>
    <property type="match status" value="1"/>
</dbReference>
<feature type="domain" description="Peptidase S9 prolyl oligopeptidase catalytic" evidence="2">
    <location>
        <begin position="503"/>
        <end position="694"/>
    </location>
</feature>
<feature type="signal peptide" evidence="1">
    <location>
        <begin position="1"/>
        <end position="20"/>
    </location>
</feature>
<dbReference type="AlphaFoldDB" id="A0A4R2H331"/>
<dbReference type="PANTHER" id="PTHR11731">
    <property type="entry name" value="PROTEASE FAMILY S9B,C DIPEPTIDYL-PEPTIDASE IV-RELATED"/>
    <property type="match status" value="1"/>
</dbReference>
<name>A0A4R2H331_9SPHI</name>
<sequence length="711" mass="79748">MMNKYWLTLTACAVAVTANAQKKTLTAQDYARAESFMGYNTSKFVDNLISQPNWLAGDQFWYTKKSAKGTENYLVDPVKKTKTLTTAYGSDSSPAAGRRRGNEVISPDGKKAILIKDYNLYVKDVASGKLTQLTTDGIKDYGYATDNAGWKHSNAPILRWSPDSKKIATFQQDQRNSNDMYLVTTNVGAPKLEAWKYPLPGDKQIPTIRRVIIDIENPKVISLNIPADPHRATLSDDISSSGTFDDIDWKADGTELAFVSTSRDHKNEKFRIANATTGSVRDVFEETVKTQYESGQGEINWRYLPDSKEIIWYSERDDWGHLYLYDATTGTVKNQITKGNWVLTRLIKVDQKSRTLYFMASGLDKINPYFEHFYKIGFDGKNLTDLTPEPGNHEVRLSPSEKYFIDSFSQPDVPAVMVYREINGKLVTPIEKTDVSRLAATGWKAPTPISVKAGDNKTDIYGLVFTPTKMDAGKKYPVIDYIYPGPQGGSVGNWGFAASRGDHQALAELGFIVVLMEGTSNPNRSKSFHDMSYGNMAINTLPDQITAIKQLATKYPIDTTKVGIWGHSGGGFATAAAMFRYPDFFKVGIAESGNHDNRNYEDDWGERYNGLAENADYEAQANQNYAKNLKGKLMLVHGMMDDNVPPYNTLLVVEALEKANKSFDLVIFPNSAHGYGSYSPYMMRRRWDYFVQHLLNAEPPKDYKMQGTVIQ</sequence>
<evidence type="ECO:0000256" key="1">
    <source>
        <dbReference type="SAM" id="SignalP"/>
    </source>
</evidence>
<dbReference type="Pfam" id="PF00930">
    <property type="entry name" value="DPPIV_N"/>
    <property type="match status" value="1"/>
</dbReference>
<dbReference type="Proteomes" id="UP000622648">
    <property type="component" value="Unassembled WGS sequence"/>
</dbReference>
<keyword evidence="5" id="KW-0378">Hydrolase</keyword>
<dbReference type="InterPro" id="IPR002469">
    <property type="entry name" value="Peptidase_S9B_N"/>
</dbReference>
<proteinExistence type="predicted"/>
<evidence type="ECO:0000313" key="7">
    <source>
        <dbReference type="Proteomes" id="UP000622648"/>
    </source>
</evidence>
<dbReference type="SUPFAM" id="SSF82171">
    <property type="entry name" value="DPP6 N-terminal domain-like"/>
    <property type="match status" value="1"/>
</dbReference>
<dbReference type="Proteomes" id="UP000295684">
    <property type="component" value="Unassembled WGS sequence"/>
</dbReference>
<keyword evidence="7" id="KW-1185">Reference proteome</keyword>
<keyword evidence="5" id="KW-0031">Aminopeptidase</keyword>
<feature type="domain" description="Dipeptidylpeptidase IV N-terminal" evidence="3">
    <location>
        <begin position="98"/>
        <end position="414"/>
    </location>
</feature>
<dbReference type="Pfam" id="PF00326">
    <property type="entry name" value="Peptidase_S9"/>
    <property type="match status" value="1"/>
</dbReference>
<evidence type="ECO:0000313" key="5">
    <source>
        <dbReference type="EMBL" id="TCO19282.1"/>
    </source>
</evidence>
<dbReference type="RefSeq" id="WP_229676884.1">
    <property type="nucleotide sequence ID" value="NZ_BMJO01000009.1"/>
</dbReference>
<evidence type="ECO:0000313" key="4">
    <source>
        <dbReference type="EMBL" id="GGE69851.1"/>
    </source>
</evidence>
<gene>
    <name evidence="5" type="ORF">EV200_1104</name>
    <name evidence="4" type="ORF">GCM10011413_40580</name>
</gene>
<reference evidence="4" key="4">
    <citation type="submission" date="2024-05" db="EMBL/GenBank/DDBJ databases">
        <authorList>
            <person name="Sun Q."/>
            <person name="Zhou Y."/>
        </authorList>
    </citation>
    <scope>NUCLEOTIDE SEQUENCE</scope>
    <source>
        <strain evidence="4">CGMCC 1.15644</strain>
    </source>
</reference>
<dbReference type="EMBL" id="BMJO01000009">
    <property type="protein sequence ID" value="GGE69851.1"/>
    <property type="molecule type" value="Genomic_DNA"/>
</dbReference>
<dbReference type="GO" id="GO:0008236">
    <property type="term" value="F:serine-type peptidase activity"/>
    <property type="evidence" value="ECO:0007669"/>
    <property type="project" value="InterPro"/>
</dbReference>
<dbReference type="PANTHER" id="PTHR11731:SF118">
    <property type="entry name" value="BLR1971 PROTEIN"/>
    <property type="match status" value="1"/>
</dbReference>
<dbReference type="GO" id="GO:0006508">
    <property type="term" value="P:proteolysis"/>
    <property type="evidence" value="ECO:0007669"/>
    <property type="project" value="InterPro"/>
</dbReference>
<dbReference type="GO" id="GO:0004177">
    <property type="term" value="F:aminopeptidase activity"/>
    <property type="evidence" value="ECO:0007669"/>
    <property type="project" value="UniProtKB-KW"/>
</dbReference>
<keyword evidence="5" id="KW-0645">Protease</keyword>
<evidence type="ECO:0000259" key="2">
    <source>
        <dbReference type="Pfam" id="PF00326"/>
    </source>
</evidence>
<dbReference type="InterPro" id="IPR029058">
    <property type="entry name" value="AB_hydrolase_fold"/>
</dbReference>
<evidence type="ECO:0000313" key="6">
    <source>
        <dbReference type="Proteomes" id="UP000295684"/>
    </source>
</evidence>
<reference evidence="4" key="1">
    <citation type="journal article" date="2014" name="Int. J. Syst. Evol. Microbiol.">
        <title>Complete genome of a new Firmicutes species belonging to the dominant human colonic microbiota ('Ruminococcus bicirculans') reveals two chromosomes and a selective capacity to utilize plant glucans.</title>
        <authorList>
            <consortium name="NISC Comparative Sequencing Program"/>
            <person name="Wegmann U."/>
            <person name="Louis P."/>
            <person name="Goesmann A."/>
            <person name="Henrissat B."/>
            <person name="Duncan S.H."/>
            <person name="Flint H.J."/>
        </authorList>
    </citation>
    <scope>NUCLEOTIDE SEQUENCE</scope>
    <source>
        <strain evidence="4">CGMCC 1.15644</strain>
    </source>
</reference>